<organism evidence="1 2">
    <name type="scientific">Acaryochloris marina (strain MBIC 11017)</name>
    <dbReference type="NCBI Taxonomy" id="329726"/>
    <lineage>
        <taxon>Bacteria</taxon>
        <taxon>Bacillati</taxon>
        <taxon>Cyanobacteriota</taxon>
        <taxon>Cyanophyceae</taxon>
        <taxon>Acaryochloridales</taxon>
        <taxon>Acaryochloridaceae</taxon>
        <taxon>Acaryochloris</taxon>
    </lineage>
</organism>
<protein>
    <submittedName>
        <fullName evidence="1">Uncharacterized protein</fullName>
    </submittedName>
</protein>
<reference evidence="1 2" key="1">
    <citation type="journal article" date="2008" name="Proc. Natl. Acad. Sci. U.S.A.">
        <title>Niche adaptation and genome expansion in the chlorophyll d-producing cyanobacterium Acaryochloris marina.</title>
        <authorList>
            <person name="Swingley W.D."/>
            <person name="Chen M."/>
            <person name="Cheung P.C."/>
            <person name="Conrad A.L."/>
            <person name="Dejesa L.C."/>
            <person name="Hao J."/>
            <person name="Honchak B.M."/>
            <person name="Karbach L.E."/>
            <person name="Kurdoglu A."/>
            <person name="Lahiri S."/>
            <person name="Mastrian S.D."/>
            <person name="Miyashita H."/>
            <person name="Page L."/>
            <person name="Ramakrishna P."/>
            <person name="Satoh S."/>
            <person name="Sattley W.M."/>
            <person name="Shimada Y."/>
            <person name="Taylor H.L."/>
            <person name="Tomo T."/>
            <person name="Tsuchiya T."/>
            <person name="Wang Z.T."/>
            <person name="Raymond J."/>
            <person name="Mimuro M."/>
            <person name="Blankenship R.E."/>
            <person name="Touchman J.W."/>
        </authorList>
    </citation>
    <scope>NUCLEOTIDE SEQUENCE [LARGE SCALE GENOMIC DNA]</scope>
    <source>
        <strain evidence="2">MBIC 11017</strain>
        <plasmid evidence="2">Plasmid pREB4</plasmid>
    </source>
</reference>
<gene>
    <name evidence="1" type="ordered locus">AM1_D0155</name>
</gene>
<keyword evidence="2" id="KW-1185">Reference proteome</keyword>
<geneLocation type="plasmid" evidence="1 2">
    <name>pREB4</name>
</geneLocation>
<dbReference type="EMBL" id="CP000841">
    <property type="protein sequence ID" value="ABW32650.1"/>
    <property type="molecule type" value="Genomic_DNA"/>
</dbReference>
<evidence type="ECO:0000313" key="2">
    <source>
        <dbReference type="Proteomes" id="UP000000268"/>
    </source>
</evidence>
<sequence length="41" mass="4864">MIESRQRKYTSRTMPCFWYLDAQKILTIEALTIVSALKILM</sequence>
<dbReference type="AlphaFoldDB" id="A8ZNR4"/>
<name>A8ZNR4_ACAM1</name>
<proteinExistence type="predicted"/>
<dbReference type="HOGENOM" id="CLU_3264103_0_0_3"/>
<keyword evidence="1" id="KW-0614">Plasmid</keyword>
<dbReference type="KEGG" id="amr:AM1_D0155"/>
<accession>A8ZNR4</accession>
<evidence type="ECO:0000313" key="1">
    <source>
        <dbReference type="EMBL" id="ABW32650.1"/>
    </source>
</evidence>
<dbReference type="Proteomes" id="UP000000268">
    <property type="component" value="Plasmid pREB4"/>
</dbReference>